<dbReference type="Gene3D" id="3.40.50.720">
    <property type="entry name" value="NAD(P)-binding Rossmann-like Domain"/>
    <property type="match status" value="1"/>
</dbReference>
<evidence type="ECO:0000313" key="1">
    <source>
        <dbReference type="EMBL" id="NYI93363.1"/>
    </source>
</evidence>
<organism evidence="1 2">
    <name type="scientific">Amycolatopsis endophytica</name>
    <dbReference type="NCBI Taxonomy" id="860233"/>
    <lineage>
        <taxon>Bacteria</taxon>
        <taxon>Bacillati</taxon>
        <taxon>Actinomycetota</taxon>
        <taxon>Actinomycetes</taxon>
        <taxon>Pseudonocardiales</taxon>
        <taxon>Pseudonocardiaceae</taxon>
        <taxon>Amycolatopsis</taxon>
    </lineage>
</organism>
<dbReference type="RefSeq" id="WP_179777549.1">
    <property type="nucleotide sequence ID" value="NZ_JACCFK010000002.1"/>
</dbReference>
<evidence type="ECO:0008006" key="3">
    <source>
        <dbReference type="Google" id="ProtNLM"/>
    </source>
</evidence>
<gene>
    <name evidence="1" type="ORF">HNR02_006738</name>
</gene>
<dbReference type="AlphaFoldDB" id="A0A853BDB6"/>
<dbReference type="EMBL" id="JACCFK010000002">
    <property type="protein sequence ID" value="NYI93363.1"/>
    <property type="molecule type" value="Genomic_DNA"/>
</dbReference>
<dbReference type="SUPFAM" id="SSF51735">
    <property type="entry name" value="NAD(P)-binding Rossmann-fold domains"/>
    <property type="match status" value="1"/>
</dbReference>
<dbReference type="InterPro" id="IPR036291">
    <property type="entry name" value="NAD(P)-bd_dom_sf"/>
</dbReference>
<reference evidence="1 2" key="1">
    <citation type="submission" date="2020-07" db="EMBL/GenBank/DDBJ databases">
        <title>Sequencing the genomes of 1000 actinobacteria strains.</title>
        <authorList>
            <person name="Klenk H.-P."/>
        </authorList>
    </citation>
    <scope>NUCLEOTIDE SEQUENCE [LARGE SCALE GENOMIC DNA]</scope>
    <source>
        <strain evidence="1 2">DSM 104006</strain>
    </source>
</reference>
<proteinExistence type="predicted"/>
<keyword evidence="2" id="KW-1185">Reference proteome</keyword>
<dbReference type="PANTHER" id="PTHR43781:SF1">
    <property type="entry name" value="SACCHAROPINE DEHYDROGENASE"/>
    <property type="match status" value="1"/>
</dbReference>
<sequence length="343" mass="35061">MTGPVAVVGGYGDVGAAACRRLADAGVPLRIGGRDPGAAQRFAATLGADHAAVDFTDESSVDTFANGCAVLLNCAGPSRAVGDSLVRGAERAGADYVDVAGDDPLYARLGSTGIRAVLSAGLRPGLTGLLPRALASRAGAVRDLVLQVGVRDRFTRVSAAEYLDAGAARVLAGWDHGPKAGLLTRHEDTELPFFPGTVTAIPLLSGEDERVALALGLVRGEWWSVVHGEHVRAAFGRVHAVDRDEAVAALCRASELDLAGGETSVTIVARAESGTAVLTAPGNAAATGTVAAFAVQAVLRGDVPPGRHYAAEVLDPERLLASDPAIHVEYLAEAATTVEEGVL</sequence>
<dbReference type="PANTHER" id="PTHR43781">
    <property type="entry name" value="SACCHAROPINE DEHYDROGENASE"/>
    <property type="match status" value="1"/>
</dbReference>
<dbReference type="Proteomes" id="UP000549616">
    <property type="component" value="Unassembled WGS sequence"/>
</dbReference>
<evidence type="ECO:0000313" key="2">
    <source>
        <dbReference type="Proteomes" id="UP000549616"/>
    </source>
</evidence>
<protein>
    <recommendedName>
        <fullName evidence="3">Saccharopine dehydrogenase NADP binding domain-containing protein</fullName>
    </recommendedName>
</protein>
<comment type="caution">
    <text evidence="1">The sequence shown here is derived from an EMBL/GenBank/DDBJ whole genome shotgun (WGS) entry which is preliminary data.</text>
</comment>
<accession>A0A853BDB6</accession>
<name>A0A853BDB6_9PSEU</name>